<reference evidence="6" key="1">
    <citation type="journal article" date="2021" name="New Phytol.">
        <title>Evolutionary innovations through gain and loss of genes in the ectomycorrhizal Boletales.</title>
        <authorList>
            <person name="Wu G."/>
            <person name="Miyauchi S."/>
            <person name="Morin E."/>
            <person name="Kuo A."/>
            <person name="Drula E."/>
            <person name="Varga T."/>
            <person name="Kohler A."/>
            <person name="Feng B."/>
            <person name="Cao Y."/>
            <person name="Lipzen A."/>
            <person name="Daum C."/>
            <person name="Hundley H."/>
            <person name="Pangilinan J."/>
            <person name="Johnson J."/>
            <person name="Barry K."/>
            <person name="LaButti K."/>
            <person name="Ng V."/>
            <person name="Ahrendt S."/>
            <person name="Min B."/>
            <person name="Choi I.G."/>
            <person name="Park H."/>
            <person name="Plett J.M."/>
            <person name="Magnuson J."/>
            <person name="Spatafora J.W."/>
            <person name="Nagy L.G."/>
            <person name="Henrissat B."/>
            <person name="Grigoriev I.V."/>
            <person name="Yang Z.L."/>
            <person name="Xu J."/>
            <person name="Martin F.M."/>
        </authorList>
    </citation>
    <scope>NUCLEOTIDE SEQUENCE</scope>
    <source>
        <strain evidence="6">KKN 215</strain>
    </source>
</reference>
<dbReference type="GO" id="GO:0015935">
    <property type="term" value="C:small ribosomal subunit"/>
    <property type="evidence" value="ECO:0007669"/>
    <property type="project" value="TreeGrafter"/>
</dbReference>
<organism evidence="6 7">
    <name type="scientific">Cristinia sonorae</name>
    <dbReference type="NCBI Taxonomy" id="1940300"/>
    <lineage>
        <taxon>Eukaryota</taxon>
        <taxon>Fungi</taxon>
        <taxon>Dikarya</taxon>
        <taxon>Basidiomycota</taxon>
        <taxon>Agaricomycotina</taxon>
        <taxon>Agaricomycetes</taxon>
        <taxon>Agaricomycetidae</taxon>
        <taxon>Agaricales</taxon>
        <taxon>Pleurotineae</taxon>
        <taxon>Stephanosporaceae</taxon>
        <taxon>Cristinia</taxon>
    </lineage>
</organism>
<dbReference type="GO" id="GO:0006412">
    <property type="term" value="P:translation"/>
    <property type="evidence" value="ECO:0007669"/>
    <property type="project" value="InterPro"/>
</dbReference>
<protein>
    <submittedName>
        <fullName evidence="6">Mitochondrial 30S ribosomal protein S13</fullName>
    </submittedName>
</protein>
<evidence type="ECO:0000256" key="1">
    <source>
        <dbReference type="ARBA" id="ARBA00008080"/>
    </source>
</evidence>
<dbReference type="InterPro" id="IPR001892">
    <property type="entry name" value="Ribosomal_uS13"/>
</dbReference>
<dbReference type="GO" id="GO:0003735">
    <property type="term" value="F:structural constituent of ribosome"/>
    <property type="evidence" value="ECO:0007669"/>
    <property type="project" value="InterPro"/>
</dbReference>
<evidence type="ECO:0000256" key="4">
    <source>
        <dbReference type="RuleBase" id="RU003830"/>
    </source>
</evidence>
<dbReference type="GO" id="GO:0003723">
    <property type="term" value="F:RNA binding"/>
    <property type="evidence" value="ECO:0007669"/>
    <property type="project" value="InterPro"/>
</dbReference>
<dbReference type="PIRSF" id="PIRSF002134">
    <property type="entry name" value="Ribosomal_S13"/>
    <property type="match status" value="1"/>
</dbReference>
<sequence length="166" mass="18903">MHILGKLLRDNLYVPYALTFFYGIGPATAQRICARYQIHDRCKIRHLTPVQVTALTAFLSAPSNTPDAPVQPVAPPRVNTLRAKPFAMSSLAVKKEKDAQEKSKDPLQELRIESDLRREIRENIAHQRMIGSYVGRRHAMGLPVRGQSTRHNSKTARKLNRVERRN</sequence>
<evidence type="ECO:0000256" key="2">
    <source>
        <dbReference type="ARBA" id="ARBA00022980"/>
    </source>
</evidence>
<comment type="similarity">
    <text evidence="1 4">Belongs to the universal ribosomal protein uS13 family.</text>
</comment>
<dbReference type="SUPFAM" id="SSF46946">
    <property type="entry name" value="S13-like H2TH domain"/>
    <property type="match status" value="1"/>
</dbReference>
<dbReference type="InterPro" id="IPR027437">
    <property type="entry name" value="Rbsml_uS13_C"/>
</dbReference>
<dbReference type="Gene3D" id="1.10.8.50">
    <property type="match status" value="1"/>
</dbReference>
<keyword evidence="2 4" id="KW-0689">Ribosomal protein</keyword>
<dbReference type="EMBL" id="JAEVFJ010000002">
    <property type="protein sequence ID" value="KAH8107136.1"/>
    <property type="molecule type" value="Genomic_DNA"/>
</dbReference>
<dbReference type="PANTHER" id="PTHR10871:SF1">
    <property type="entry name" value="SMALL RIBOSOMAL SUBUNIT PROTEIN US13M"/>
    <property type="match status" value="1"/>
</dbReference>
<dbReference type="AlphaFoldDB" id="A0A8K0UXL0"/>
<dbReference type="GO" id="GO:0005739">
    <property type="term" value="C:mitochondrion"/>
    <property type="evidence" value="ECO:0007669"/>
    <property type="project" value="TreeGrafter"/>
</dbReference>
<dbReference type="Proteomes" id="UP000813824">
    <property type="component" value="Unassembled WGS sequence"/>
</dbReference>
<evidence type="ECO:0000256" key="3">
    <source>
        <dbReference type="ARBA" id="ARBA00023274"/>
    </source>
</evidence>
<dbReference type="OrthoDB" id="525520at2759"/>
<comment type="caution">
    <text evidence="6">The sequence shown here is derived from an EMBL/GenBank/DDBJ whole genome shotgun (WGS) entry which is preliminary data.</text>
</comment>
<keyword evidence="7" id="KW-1185">Reference proteome</keyword>
<feature type="region of interest" description="Disordered" evidence="5">
    <location>
        <begin position="142"/>
        <end position="166"/>
    </location>
</feature>
<dbReference type="PROSITE" id="PS50159">
    <property type="entry name" value="RIBOSOMAL_S13_2"/>
    <property type="match status" value="1"/>
</dbReference>
<gene>
    <name evidence="6" type="ORF">BXZ70DRAFT_916560</name>
</gene>
<dbReference type="Pfam" id="PF00416">
    <property type="entry name" value="Ribosomal_S13"/>
    <property type="match status" value="1"/>
</dbReference>
<proteinExistence type="inferred from homology"/>
<dbReference type="Gene3D" id="4.10.910.10">
    <property type="entry name" value="30s ribosomal protein s13, domain 2"/>
    <property type="match status" value="1"/>
</dbReference>
<name>A0A8K0UXL0_9AGAR</name>
<evidence type="ECO:0000313" key="6">
    <source>
        <dbReference type="EMBL" id="KAH8107136.1"/>
    </source>
</evidence>
<keyword evidence="3 4" id="KW-0687">Ribonucleoprotein</keyword>
<accession>A0A8K0UXL0</accession>
<dbReference type="PANTHER" id="PTHR10871">
    <property type="entry name" value="30S RIBOSOMAL PROTEIN S13/40S RIBOSOMAL PROTEIN S18"/>
    <property type="match status" value="1"/>
</dbReference>
<evidence type="ECO:0000313" key="7">
    <source>
        <dbReference type="Proteomes" id="UP000813824"/>
    </source>
</evidence>
<dbReference type="InterPro" id="IPR010979">
    <property type="entry name" value="Ribosomal_uS13-like_H2TH"/>
</dbReference>
<evidence type="ECO:0000256" key="5">
    <source>
        <dbReference type="SAM" id="MobiDB-lite"/>
    </source>
</evidence>